<dbReference type="AlphaFoldDB" id="A0A8K1FW90"/>
<comment type="caution">
    <text evidence="1">The sequence shown here is derived from an EMBL/GenBank/DDBJ whole genome shotgun (WGS) entry which is preliminary data.</text>
</comment>
<name>A0A8K1FW90_9PASS</name>
<reference evidence="1" key="1">
    <citation type="submission" date="2019-04" db="EMBL/GenBank/DDBJ databases">
        <title>Genome assembly of Zosterops borbonicus 15179.</title>
        <authorList>
            <person name="Leroy T."/>
            <person name="Anselmetti Y."/>
            <person name="Tilak M.-K."/>
            <person name="Nabholz B."/>
        </authorList>
    </citation>
    <scope>NUCLEOTIDE SEQUENCE</scope>
    <source>
        <strain evidence="1">HGM_15179</strain>
        <tissue evidence="1">Muscle</tissue>
    </source>
</reference>
<gene>
    <name evidence="1" type="ORF">HGM15179_019012</name>
</gene>
<evidence type="ECO:0000313" key="2">
    <source>
        <dbReference type="Proteomes" id="UP000796761"/>
    </source>
</evidence>
<dbReference type="OrthoDB" id="9393482at2759"/>
<protein>
    <submittedName>
        <fullName evidence="1">Uncharacterized protein</fullName>
    </submittedName>
</protein>
<accession>A0A8K1FW90</accession>
<dbReference type="Proteomes" id="UP000796761">
    <property type="component" value="Unassembled WGS sequence"/>
</dbReference>
<keyword evidence="2" id="KW-1185">Reference proteome</keyword>
<sequence>MGSVQHAMGKSIWGSSNAAQNCEWVIAALALLESVNAICRLRCINCTTHIAVIYKLAESVLDPTVYVIDEDIKEHQFQDRARRDTICHQPPPGHRAIDHKSLAASIQPIPYPLNSPLLKPMSVQFRDKDVIWDHVKSLTEV</sequence>
<proteinExistence type="predicted"/>
<dbReference type="EMBL" id="SWJQ01001490">
    <property type="protein sequence ID" value="TRZ08094.1"/>
    <property type="molecule type" value="Genomic_DNA"/>
</dbReference>
<evidence type="ECO:0000313" key="1">
    <source>
        <dbReference type="EMBL" id="TRZ08094.1"/>
    </source>
</evidence>
<organism evidence="1 2">
    <name type="scientific">Zosterops borbonicus</name>
    <dbReference type="NCBI Taxonomy" id="364589"/>
    <lineage>
        <taxon>Eukaryota</taxon>
        <taxon>Metazoa</taxon>
        <taxon>Chordata</taxon>
        <taxon>Craniata</taxon>
        <taxon>Vertebrata</taxon>
        <taxon>Euteleostomi</taxon>
        <taxon>Archelosauria</taxon>
        <taxon>Archosauria</taxon>
        <taxon>Dinosauria</taxon>
        <taxon>Saurischia</taxon>
        <taxon>Theropoda</taxon>
        <taxon>Coelurosauria</taxon>
        <taxon>Aves</taxon>
        <taxon>Neognathae</taxon>
        <taxon>Neoaves</taxon>
        <taxon>Telluraves</taxon>
        <taxon>Australaves</taxon>
        <taxon>Passeriformes</taxon>
        <taxon>Sylvioidea</taxon>
        <taxon>Zosteropidae</taxon>
        <taxon>Zosterops</taxon>
    </lineage>
</organism>